<keyword evidence="1" id="KW-0812">Transmembrane</keyword>
<keyword evidence="3" id="KW-1185">Reference proteome</keyword>
<reference evidence="2" key="1">
    <citation type="submission" date="2021-06" db="EMBL/GenBank/DDBJ databases">
        <authorList>
            <person name="Hodson N. C."/>
            <person name="Mongue J. A."/>
            <person name="Jaron S. K."/>
        </authorList>
    </citation>
    <scope>NUCLEOTIDE SEQUENCE</scope>
</reference>
<organism evidence="2 3">
    <name type="scientific">Allacma fusca</name>
    <dbReference type="NCBI Taxonomy" id="39272"/>
    <lineage>
        <taxon>Eukaryota</taxon>
        <taxon>Metazoa</taxon>
        <taxon>Ecdysozoa</taxon>
        <taxon>Arthropoda</taxon>
        <taxon>Hexapoda</taxon>
        <taxon>Collembola</taxon>
        <taxon>Symphypleona</taxon>
        <taxon>Sminthuridae</taxon>
        <taxon>Allacma</taxon>
    </lineage>
</organism>
<dbReference type="AlphaFoldDB" id="A0A8J2P221"/>
<proteinExistence type="predicted"/>
<protein>
    <submittedName>
        <fullName evidence="2">Uncharacterized protein</fullName>
    </submittedName>
</protein>
<dbReference type="Proteomes" id="UP000708208">
    <property type="component" value="Unassembled WGS sequence"/>
</dbReference>
<keyword evidence="1" id="KW-0472">Membrane</keyword>
<evidence type="ECO:0000313" key="3">
    <source>
        <dbReference type="Proteomes" id="UP000708208"/>
    </source>
</evidence>
<name>A0A8J2P221_9HEXA</name>
<keyword evidence="1" id="KW-1133">Transmembrane helix</keyword>
<evidence type="ECO:0000313" key="2">
    <source>
        <dbReference type="EMBL" id="CAG7721099.1"/>
    </source>
</evidence>
<feature type="non-terminal residue" evidence="2">
    <location>
        <position position="1"/>
    </location>
</feature>
<feature type="transmembrane region" description="Helical" evidence="1">
    <location>
        <begin position="46"/>
        <end position="70"/>
    </location>
</feature>
<gene>
    <name evidence="2" type="ORF">AFUS01_LOCUS10344</name>
</gene>
<accession>A0A8J2P221</accession>
<dbReference type="EMBL" id="CAJVCH010076927">
    <property type="protein sequence ID" value="CAG7721099.1"/>
    <property type="molecule type" value="Genomic_DNA"/>
</dbReference>
<evidence type="ECO:0000256" key="1">
    <source>
        <dbReference type="SAM" id="Phobius"/>
    </source>
</evidence>
<sequence length="167" mass="19130">AYTVIVSKRSLENFELSSSDLEKMIRVFSSYQFTDYKKCIQDVRSFSMGALILGAIYTLIFVLVGCRRYYLVFYFEETKRVGNSLYGLNLSCIPTGLHLKTQMWAQKLSAHPPTIESLGMFTVNKRLLGNIVRNETCLGKCQQYHCIACLPESYLEPETFASGFEVW</sequence>
<comment type="caution">
    <text evidence="2">The sequence shown here is derived from an EMBL/GenBank/DDBJ whole genome shotgun (WGS) entry which is preliminary data.</text>
</comment>